<reference evidence="6" key="2">
    <citation type="journal article" date="2023" name="BMC Genomics">
        <title>Pest status, molecular evolution, and epigenetic factors derived from the genome assembly of Frankliniella fusca, a thysanopteran phytovirus vector.</title>
        <authorList>
            <person name="Catto M.A."/>
            <person name="Labadie P.E."/>
            <person name="Jacobson A.L."/>
            <person name="Kennedy G.G."/>
            <person name="Srinivasan R."/>
            <person name="Hunt B.G."/>
        </authorList>
    </citation>
    <scope>NUCLEOTIDE SEQUENCE</scope>
    <source>
        <strain evidence="6">PL_HMW_Pooled</strain>
    </source>
</reference>
<dbReference type="EMBL" id="JAHWGI010001289">
    <property type="protein sequence ID" value="KAK3927507.1"/>
    <property type="molecule type" value="Genomic_DNA"/>
</dbReference>
<protein>
    <submittedName>
        <fullName evidence="6">Roquin-1</fullName>
    </submittedName>
</protein>
<dbReference type="PROSITE" id="PS50089">
    <property type="entry name" value="ZF_RING_2"/>
    <property type="match status" value="1"/>
</dbReference>
<keyword evidence="2 4" id="KW-0863">Zinc-finger</keyword>
<dbReference type="Proteomes" id="UP001219518">
    <property type="component" value="Unassembled WGS sequence"/>
</dbReference>
<keyword evidence="7" id="KW-1185">Reference proteome</keyword>
<evidence type="ECO:0000256" key="4">
    <source>
        <dbReference type="PROSITE-ProRule" id="PRU00175"/>
    </source>
</evidence>
<reference evidence="6" key="1">
    <citation type="submission" date="2021-07" db="EMBL/GenBank/DDBJ databases">
        <authorList>
            <person name="Catto M.A."/>
            <person name="Jacobson A."/>
            <person name="Kennedy G."/>
            <person name="Labadie P."/>
            <person name="Hunt B.G."/>
            <person name="Srinivasan R."/>
        </authorList>
    </citation>
    <scope>NUCLEOTIDE SEQUENCE</scope>
    <source>
        <strain evidence="6">PL_HMW_Pooled</strain>
        <tissue evidence="6">Head</tissue>
    </source>
</reference>
<dbReference type="PANTHER" id="PTHR25464">
    <property type="entry name" value="TRIPARTITE MOTIF-CONTAINING PROTEIN 2-LIKE PROTEIN"/>
    <property type="match status" value="1"/>
</dbReference>
<dbReference type="InterPro" id="IPR013083">
    <property type="entry name" value="Znf_RING/FYVE/PHD"/>
</dbReference>
<evidence type="ECO:0000313" key="7">
    <source>
        <dbReference type="Proteomes" id="UP001219518"/>
    </source>
</evidence>
<evidence type="ECO:0000313" key="6">
    <source>
        <dbReference type="EMBL" id="KAK3927507.1"/>
    </source>
</evidence>
<organism evidence="6 7">
    <name type="scientific">Frankliniella fusca</name>
    <dbReference type="NCBI Taxonomy" id="407009"/>
    <lineage>
        <taxon>Eukaryota</taxon>
        <taxon>Metazoa</taxon>
        <taxon>Ecdysozoa</taxon>
        <taxon>Arthropoda</taxon>
        <taxon>Hexapoda</taxon>
        <taxon>Insecta</taxon>
        <taxon>Pterygota</taxon>
        <taxon>Neoptera</taxon>
        <taxon>Paraneoptera</taxon>
        <taxon>Thysanoptera</taxon>
        <taxon>Terebrantia</taxon>
        <taxon>Thripoidea</taxon>
        <taxon>Thripidae</taxon>
        <taxon>Frankliniella</taxon>
    </lineage>
</organism>
<proteinExistence type="predicted"/>
<dbReference type="PROSITE" id="PS00518">
    <property type="entry name" value="ZF_RING_1"/>
    <property type="match status" value="1"/>
</dbReference>
<dbReference type="SUPFAM" id="SSF57850">
    <property type="entry name" value="RING/U-box"/>
    <property type="match status" value="1"/>
</dbReference>
<keyword evidence="3" id="KW-0862">Zinc</keyword>
<evidence type="ECO:0000256" key="2">
    <source>
        <dbReference type="ARBA" id="ARBA00022771"/>
    </source>
</evidence>
<sequence>MECNICSEMFNQTARIPKTVPCGHTVCLQCLQGCDRGECPTCHTAYDVTPESLPNNVTLVELMEQPDNFRELRGWCSRCRIAATRRCWDEHDVLSLKAAEKKLRKELPVGALQKAGALLRELHCEGEDAVHASTLLSAPSWEFTLRAGGRQLTGNLANTQDPLTKALWVVLASRAGLIETEADDLPVEDIPHSADPDLQPAEASSPLEMNVRHLSLSEPGARQEEKEAALQKAQGVLRLVGVDCYWDPTWSLELLQRAAPTVQRLVMLNARESHLRAVHAMPQLRRLFASSDGALDAEPPELDALPPGHGGLRWLSVSRLPRATLQSLLRAHGGTLEELVLLVGTPGPGEWPYSCSDLHSLLGWCGLRALRRLVLQRTFSYTHTGCEEQRAAVRAALPPGELQVLCGTCDGVQEEDA</sequence>
<keyword evidence="1" id="KW-0479">Metal-binding</keyword>
<dbReference type="Pfam" id="PF14634">
    <property type="entry name" value="zf-RING_5"/>
    <property type="match status" value="1"/>
</dbReference>
<evidence type="ECO:0000256" key="3">
    <source>
        <dbReference type="ARBA" id="ARBA00022833"/>
    </source>
</evidence>
<comment type="caution">
    <text evidence="6">The sequence shown here is derived from an EMBL/GenBank/DDBJ whole genome shotgun (WGS) entry which is preliminary data.</text>
</comment>
<feature type="domain" description="RING-type" evidence="5">
    <location>
        <begin position="3"/>
        <end position="43"/>
    </location>
</feature>
<dbReference type="SMART" id="SM00184">
    <property type="entry name" value="RING"/>
    <property type="match status" value="1"/>
</dbReference>
<evidence type="ECO:0000259" key="5">
    <source>
        <dbReference type="PROSITE" id="PS50089"/>
    </source>
</evidence>
<dbReference type="Gene3D" id="3.30.40.10">
    <property type="entry name" value="Zinc/RING finger domain, C3HC4 (zinc finger)"/>
    <property type="match status" value="1"/>
</dbReference>
<evidence type="ECO:0000256" key="1">
    <source>
        <dbReference type="ARBA" id="ARBA00022723"/>
    </source>
</evidence>
<gene>
    <name evidence="6" type="ORF">KUF71_015792</name>
</gene>
<name>A0AAE1HU68_9NEOP</name>
<dbReference type="InterPro" id="IPR001841">
    <property type="entry name" value="Znf_RING"/>
</dbReference>
<dbReference type="PANTHER" id="PTHR25464:SF2">
    <property type="entry name" value="RING-TYPE DOMAIN-CONTAINING PROTEIN"/>
    <property type="match status" value="1"/>
</dbReference>
<dbReference type="GO" id="GO:0008270">
    <property type="term" value="F:zinc ion binding"/>
    <property type="evidence" value="ECO:0007669"/>
    <property type="project" value="UniProtKB-KW"/>
</dbReference>
<accession>A0AAE1HU68</accession>
<dbReference type="AlphaFoldDB" id="A0AAE1HU68"/>
<dbReference type="InterPro" id="IPR017907">
    <property type="entry name" value="Znf_RING_CS"/>
</dbReference>